<name>A0A4Z2E6W8_9TELE</name>
<keyword evidence="2" id="KW-1185">Reference proteome</keyword>
<dbReference type="AlphaFoldDB" id="A0A4Z2E6W8"/>
<dbReference type="Proteomes" id="UP000314294">
    <property type="component" value="Unassembled WGS sequence"/>
</dbReference>
<evidence type="ECO:0000313" key="1">
    <source>
        <dbReference type="EMBL" id="TNN24507.1"/>
    </source>
</evidence>
<accession>A0A4Z2E6W8</accession>
<evidence type="ECO:0000313" key="2">
    <source>
        <dbReference type="Proteomes" id="UP000314294"/>
    </source>
</evidence>
<organism evidence="1 2">
    <name type="scientific">Liparis tanakae</name>
    <name type="common">Tanaka's snailfish</name>
    <dbReference type="NCBI Taxonomy" id="230148"/>
    <lineage>
        <taxon>Eukaryota</taxon>
        <taxon>Metazoa</taxon>
        <taxon>Chordata</taxon>
        <taxon>Craniata</taxon>
        <taxon>Vertebrata</taxon>
        <taxon>Euteleostomi</taxon>
        <taxon>Actinopterygii</taxon>
        <taxon>Neopterygii</taxon>
        <taxon>Teleostei</taxon>
        <taxon>Neoteleostei</taxon>
        <taxon>Acanthomorphata</taxon>
        <taxon>Eupercaria</taxon>
        <taxon>Perciformes</taxon>
        <taxon>Cottioidei</taxon>
        <taxon>Cottales</taxon>
        <taxon>Liparidae</taxon>
        <taxon>Liparis</taxon>
    </lineage>
</organism>
<protein>
    <submittedName>
        <fullName evidence="1">Uncharacterized protein</fullName>
    </submittedName>
</protein>
<dbReference type="EMBL" id="SRLO01015182">
    <property type="protein sequence ID" value="TNN24507.1"/>
    <property type="molecule type" value="Genomic_DNA"/>
</dbReference>
<gene>
    <name evidence="1" type="ORF">EYF80_065367</name>
</gene>
<sequence length="63" mass="6925">MEREILVPPTEPWFLLQNPGSSYRTLVSPAEPWFLLQNPGSSCRTLVPRGPGGELLSSGPMET</sequence>
<proteinExistence type="predicted"/>
<reference evidence="1 2" key="1">
    <citation type="submission" date="2019-03" db="EMBL/GenBank/DDBJ databases">
        <title>First draft genome of Liparis tanakae, snailfish: a comprehensive survey of snailfish specific genes.</title>
        <authorList>
            <person name="Kim W."/>
            <person name="Song I."/>
            <person name="Jeong J.-H."/>
            <person name="Kim D."/>
            <person name="Kim S."/>
            <person name="Ryu S."/>
            <person name="Song J.Y."/>
            <person name="Lee S.K."/>
        </authorList>
    </citation>
    <scope>NUCLEOTIDE SEQUENCE [LARGE SCALE GENOMIC DNA]</scope>
    <source>
        <tissue evidence="1">Muscle</tissue>
    </source>
</reference>
<comment type="caution">
    <text evidence="1">The sequence shown here is derived from an EMBL/GenBank/DDBJ whole genome shotgun (WGS) entry which is preliminary data.</text>
</comment>